<gene>
    <name evidence="2" type="ORF">BOA8489_03658</name>
</gene>
<dbReference type="Proteomes" id="UP000201838">
    <property type="component" value="Unassembled WGS sequence"/>
</dbReference>
<feature type="compositionally biased region" description="Polar residues" evidence="1">
    <location>
        <begin position="28"/>
        <end position="38"/>
    </location>
</feature>
<dbReference type="EMBL" id="FXXQ01000018">
    <property type="protein sequence ID" value="SMX25514.1"/>
    <property type="molecule type" value="Genomic_DNA"/>
</dbReference>
<name>A0A238J6L1_9RHOB</name>
<dbReference type="AlphaFoldDB" id="A0A238J6L1"/>
<feature type="region of interest" description="Disordered" evidence="1">
    <location>
        <begin position="70"/>
        <end position="90"/>
    </location>
</feature>
<evidence type="ECO:0000313" key="2">
    <source>
        <dbReference type="EMBL" id="SMX25514.1"/>
    </source>
</evidence>
<accession>A0A238J6L1</accession>
<reference evidence="2 3" key="1">
    <citation type="submission" date="2017-05" db="EMBL/GenBank/DDBJ databases">
        <authorList>
            <person name="Song R."/>
            <person name="Chenine A.L."/>
            <person name="Ruprecht R.M."/>
        </authorList>
    </citation>
    <scope>NUCLEOTIDE SEQUENCE [LARGE SCALE GENOMIC DNA]</scope>
    <source>
        <strain evidence="2 3">CECT 8489</strain>
    </source>
</reference>
<feature type="compositionally biased region" description="Polar residues" evidence="1">
    <location>
        <begin position="1"/>
        <end position="10"/>
    </location>
</feature>
<proteinExistence type="predicted"/>
<feature type="compositionally biased region" description="Basic and acidic residues" evidence="1">
    <location>
        <begin position="41"/>
        <end position="55"/>
    </location>
</feature>
<protein>
    <submittedName>
        <fullName evidence="2">Uncharacterized protein</fullName>
    </submittedName>
</protein>
<evidence type="ECO:0000256" key="1">
    <source>
        <dbReference type="SAM" id="MobiDB-lite"/>
    </source>
</evidence>
<keyword evidence="3" id="KW-1185">Reference proteome</keyword>
<evidence type="ECO:0000313" key="3">
    <source>
        <dbReference type="Proteomes" id="UP000201838"/>
    </source>
</evidence>
<feature type="region of interest" description="Disordered" evidence="1">
    <location>
        <begin position="1"/>
        <end position="55"/>
    </location>
</feature>
<sequence length="90" mass="9734">MCSSRASDFTLSKIPRGPGQSPDHKTPPAQTFDCTATGGTELRDRHPYHAPLTDRTRTVSCIKNNSAQARVPCPLPATANAAYKPREPSK</sequence>
<organism evidence="2 3">
    <name type="scientific">Boseongicola aestuarii</name>
    <dbReference type="NCBI Taxonomy" id="1470561"/>
    <lineage>
        <taxon>Bacteria</taxon>
        <taxon>Pseudomonadati</taxon>
        <taxon>Pseudomonadota</taxon>
        <taxon>Alphaproteobacteria</taxon>
        <taxon>Rhodobacterales</taxon>
        <taxon>Paracoccaceae</taxon>
        <taxon>Boseongicola</taxon>
    </lineage>
</organism>